<reference evidence="3" key="1">
    <citation type="submission" date="2018-06" db="EMBL/GenBank/DDBJ databases">
        <title>Complete genome of Pseudomonas insecticola strain QZS01.</title>
        <authorList>
            <person name="Wang J."/>
            <person name="Su Q."/>
        </authorList>
    </citation>
    <scope>NUCLEOTIDE SEQUENCE [LARGE SCALE GENOMIC DNA]</scope>
    <source>
        <strain evidence="3">QZS01</strain>
    </source>
</reference>
<protein>
    <submittedName>
        <fullName evidence="2">Arc family DNA-binding protein</fullName>
    </submittedName>
</protein>
<accession>A0A3Q9JNA8</accession>
<dbReference type="GO" id="GO:0006355">
    <property type="term" value="P:regulation of DNA-templated transcription"/>
    <property type="evidence" value="ECO:0007669"/>
    <property type="project" value="InterPro"/>
</dbReference>
<organism evidence="2 3">
    <name type="scientific">Entomomonas moraniae</name>
    <dbReference type="NCBI Taxonomy" id="2213226"/>
    <lineage>
        <taxon>Bacteria</taxon>
        <taxon>Pseudomonadati</taxon>
        <taxon>Pseudomonadota</taxon>
        <taxon>Gammaproteobacteria</taxon>
        <taxon>Pseudomonadales</taxon>
        <taxon>Pseudomonadaceae</taxon>
        <taxon>Entomomonas</taxon>
    </lineage>
</organism>
<evidence type="ECO:0000259" key="1">
    <source>
        <dbReference type="Pfam" id="PF07878"/>
    </source>
</evidence>
<dbReference type="SUPFAM" id="SSF47598">
    <property type="entry name" value="Ribbon-helix-helix"/>
    <property type="match status" value="1"/>
</dbReference>
<evidence type="ECO:0000313" key="3">
    <source>
        <dbReference type="Proteomes" id="UP000273143"/>
    </source>
</evidence>
<proteinExistence type="predicted"/>
<dbReference type="KEGG" id="emo:DM558_07555"/>
<keyword evidence="2" id="KW-0238">DNA-binding</keyword>
<dbReference type="Proteomes" id="UP000273143">
    <property type="component" value="Chromosome"/>
</dbReference>
<dbReference type="Gene3D" id="1.10.1220.10">
    <property type="entry name" value="Met repressor-like"/>
    <property type="match status" value="1"/>
</dbReference>
<evidence type="ECO:0000313" key="2">
    <source>
        <dbReference type="EMBL" id="AZS50643.1"/>
    </source>
</evidence>
<dbReference type="RefSeq" id="WP_127163155.1">
    <property type="nucleotide sequence ID" value="NZ_CP029822.1"/>
</dbReference>
<keyword evidence="3" id="KW-1185">Reference proteome</keyword>
<dbReference type="AlphaFoldDB" id="A0A3Q9JNA8"/>
<sequence length="53" mass="6381">MQKEIVRTQVRFPVEIMESLKRWAKDDGRSLNSFLLQMAKEEKERRENNASEK</sequence>
<name>A0A3Q9JNA8_9GAMM</name>
<dbReference type="InterPro" id="IPR013321">
    <property type="entry name" value="Arc_rbn_hlx_hlx"/>
</dbReference>
<gene>
    <name evidence="2" type="ORF">DM558_07555</name>
</gene>
<dbReference type="GO" id="GO:0003677">
    <property type="term" value="F:DNA binding"/>
    <property type="evidence" value="ECO:0007669"/>
    <property type="project" value="UniProtKB-KW"/>
</dbReference>
<dbReference type="InterPro" id="IPR010985">
    <property type="entry name" value="Ribbon_hlx_hlx"/>
</dbReference>
<dbReference type="Pfam" id="PF07878">
    <property type="entry name" value="RHH_5"/>
    <property type="match status" value="1"/>
</dbReference>
<feature type="domain" description="CopG-like ribbon-helix-helix" evidence="1">
    <location>
        <begin position="6"/>
        <end position="34"/>
    </location>
</feature>
<dbReference type="EMBL" id="CP029822">
    <property type="protein sequence ID" value="AZS50643.1"/>
    <property type="molecule type" value="Genomic_DNA"/>
</dbReference>
<dbReference type="InterPro" id="IPR012869">
    <property type="entry name" value="RHH_5"/>
</dbReference>